<evidence type="ECO:0000259" key="1">
    <source>
        <dbReference type="PROSITE" id="PS50994"/>
    </source>
</evidence>
<keyword evidence="3" id="KW-1185">Reference proteome</keyword>
<dbReference type="InterPro" id="IPR012337">
    <property type="entry name" value="RNaseH-like_sf"/>
</dbReference>
<gene>
    <name evidence="2" type="ORF">FH603_5715</name>
</gene>
<dbReference type="Pfam" id="PF13683">
    <property type="entry name" value="rve_3"/>
    <property type="match status" value="1"/>
</dbReference>
<dbReference type="InterPro" id="IPR050900">
    <property type="entry name" value="Transposase_IS3/IS150/IS904"/>
</dbReference>
<organism evidence="2 3">
    <name type="scientific">Spirosoma utsteinense</name>
    <dbReference type="NCBI Taxonomy" id="2585773"/>
    <lineage>
        <taxon>Bacteria</taxon>
        <taxon>Pseudomonadati</taxon>
        <taxon>Bacteroidota</taxon>
        <taxon>Cytophagia</taxon>
        <taxon>Cytophagales</taxon>
        <taxon>Cytophagaceae</taxon>
        <taxon>Spirosoma</taxon>
    </lineage>
</organism>
<dbReference type="Proteomes" id="UP000700732">
    <property type="component" value="Unassembled WGS sequence"/>
</dbReference>
<dbReference type="InterPro" id="IPR001584">
    <property type="entry name" value="Integrase_cat-core"/>
</dbReference>
<dbReference type="PANTHER" id="PTHR46889:SF4">
    <property type="entry name" value="TRANSPOSASE INSO FOR INSERTION SEQUENCE ELEMENT IS911B-RELATED"/>
    <property type="match status" value="1"/>
</dbReference>
<feature type="domain" description="Integrase catalytic" evidence="1">
    <location>
        <begin position="6"/>
        <end position="165"/>
    </location>
</feature>
<dbReference type="SUPFAM" id="SSF53098">
    <property type="entry name" value="Ribonuclease H-like"/>
    <property type="match status" value="1"/>
</dbReference>
<dbReference type="PANTHER" id="PTHR46889">
    <property type="entry name" value="TRANSPOSASE INSF FOR INSERTION SEQUENCE IS3B-RELATED"/>
    <property type="match status" value="1"/>
</dbReference>
<dbReference type="RefSeq" id="WP_186742368.1">
    <property type="nucleotide sequence ID" value="NZ_VFIA01000089.1"/>
</dbReference>
<proteinExistence type="predicted"/>
<dbReference type="PROSITE" id="PS50994">
    <property type="entry name" value="INTEGRASE"/>
    <property type="match status" value="1"/>
</dbReference>
<name>A0ABR6WF51_9BACT</name>
<dbReference type="InterPro" id="IPR036397">
    <property type="entry name" value="RNaseH_sf"/>
</dbReference>
<protein>
    <submittedName>
        <fullName evidence="2">Transposase</fullName>
    </submittedName>
</protein>
<dbReference type="EMBL" id="VFIA01000089">
    <property type="protein sequence ID" value="MBC3795180.1"/>
    <property type="molecule type" value="Genomic_DNA"/>
</dbReference>
<dbReference type="Gene3D" id="3.30.420.10">
    <property type="entry name" value="Ribonuclease H-like superfamily/Ribonuclease H"/>
    <property type="match status" value="1"/>
</dbReference>
<reference evidence="2 3" key="1">
    <citation type="submission" date="2019-06" db="EMBL/GenBank/DDBJ databases">
        <title>Spirosoma utsteinense sp. nov. isolated from Antarctic ice-free soils.</title>
        <authorList>
            <person name="Tahon G."/>
        </authorList>
    </citation>
    <scope>NUCLEOTIDE SEQUENCE [LARGE SCALE GENOMIC DNA]</scope>
    <source>
        <strain evidence="2 3">LMG 31447</strain>
    </source>
</reference>
<sequence>MAKRTHVHLPDCWIFDRAVIKWQRKTFVIVGIMDLRSRKLLAWELLRPLKPKPTAAVLEKAHLMYGHPPALVVGIDKVFKSPDVQATCNQAEIQPVDIRHGKVSISIFIRSVWRSLEWEGLSWRELPDEPTFRQVVNDWIVFYNSDRPHQALGYAVPDEEWRTVRYKIDQ</sequence>
<accession>A0ABR6WF51</accession>
<evidence type="ECO:0000313" key="2">
    <source>
        <dbReference type="EMBL" id="MBC3795180.1"/>
    </source>
</evidence>
<evidence type="ECO:0000313" key="3">
    <source>
        <dbReference type="Proteomes" id="UP000700732"/>
    </source>
</evidence>
<comment type="caution">
    <text evidence="2">The sequence shown here is derived from an EMBL/GenBank/DDBJ whole genome shotgun (WGS) entry which is preliminary data.</text>
</comment>